<sequence>MAERVRSKDGSRDTEEILGEAPENMEPAGQQGRKGGELQTKVGTRDEKKGLDTTPGEHTRPLAQDQNGSGDKEKV</sequence>
<feature type="region of interest" description="Disordered" evidence="1">
    <location>
        <begin position="1"/>
        <end position="75"/>
    </location>
</feature>
<name>A0A418SC60_9RHOB</name>
<keyword evidence="3" id="KW-1185">Reference proteome</keyword>
<gene>
    <name evidence="2" type="ORF">PSAL_012180</name>
</gene>
<dbReference type="KEGG" id="palw:PSAL_012180"/>
<evidence type="ECO:0000256" key="1">
    <source>
        <dbReference type="SAM" id="MobiDB-lite"/>
    </source>
</evidence>
<dbReference type="Proteomes" id="UP000283786">
    <property type="component" value="Chromosome"/>
</dbReference>
<protein>
    <submittedName>
        <fullName evidence="2">Uncharacterized protein</fullName>
    </submittedName>
</protein>
<accession>A0A418SC60</accession>
<dbReference type="EMBL" id="CP060436">
    <property type="protein sequence ID" value="QPM89987.1"/>
    <property type="molecule type" value="Genomic_DNA"/>
</dbReference>
<feature type="compositionally biased region" description="Basic and acidic residues" evidence="1">
    <location>
        <begin position="1"/>
        <end position="15"/>
    </location>
</feature>
<dbReference type="RefSeq" id="WP_119840621.1">
    <property type="nucleotide sequence ID" value="NZ_CP060436.1"/>
</dbReference>
<evidence type="ECO:0000313" key="3">
    <source>
        <dbReference type="Proteomes" id="UP000283786"/>
    </source>
</evidence>
<proteinExistence type="predicted"/>
<organism evidence="2 3">
    <name type="scientific">Pseudooceanicola algae</name>
    <dbReference type="NCBI Taxonomy" id="1537215"/>
    <lineage>
        <taxon>Bacteria</taxon>
        <taxon>Pseudomonadati</taxon>
        <taxon>Pseudomonadota</taxon>
        <taxon>Alphaproteobacteria</taxon>
        <taxon>Rhodobacterales</taxon>
        <taxon>Paracoccaceae</taxon>
        <taxon>Pseudooceanicola</taxon>
    </lineage>
</organism>
<reference evidence="2 3" key="1">
    <citation type="submission" date="2020-08" db="EMBL/GenBank/DDBJ databases">
        <title>Genome sequence of Rhodobacteraceae bacterium Lw-13e.</title>
        <authorList>
            <person name="Poehlein A."/>
            <person name="Wolter L."/>
            <person name="Daniel R."/>
            <person name="Brinkhoff T."/>
        </authorList>
    </citation>
    <scope>NUCLEOTIDE SEQUENCE [LARGE SCALE GENOMIC DNA]</scope>
    <source>
        <strain evidence="2 3">Lw-13e</strain>
    </source>
</reference>
<feature type="compositionally biased region" description="Basic and acidic residues" evidence="1">
    <location>
        <begin position="43"/>
        <end position="60"/>
    </location>
</feature>
<dbReference type="AlphaFoldDB" id="A0A418SC60"/>
<dbReference type="OrthoDB" id="7868955at2"/>
<evidence type="ECO:0000313" key="2">
    <source>
        <dbReference type="EMBL" id="QPM89987.1"/>
    </source>
</evidence>